<dbReference type="InterPro" id="IPR038717">
    <property type="entry name" value="Tc1-like_DDE_dom"/>
</dbReference>
<evidence type="ECO:0000259" key="1">
    <source>
        <dbReference type="Pfam" id="PF13358"/>
    </source>
</evidence>
<sequence length="154" mass="17770">MVASVAEKRVRIQEKWLYRLPLSTLESIEIATEAKTELVFITETDTDRRSGGLTSQRYVEEILEQRVVPFSGFIGENFVLMQDNARPHTAAIVRQYLAEVEIPVMAWPARSPDLNPIEHLWDELKERVRARNAPPTSLRELQTAIKEEWDSIPQ</sequence>
<proteinExistence type="predicted"/>
<organism evidence="2 3">
    <name type="scientific">Euphydryas editha</name>
    <name type="common">Edith's checkerspot</name>
    <dbReference type="NCBI Taxonomy" id="104508"/>
    <lineage>
        <taxon>Eukaryota</taxon>
        <taxon>Metazoa</taxon>
        <taxon>Ecdysozoa</taxon>
        <taxon>Arthropoda</taxon>
        <taxon>Hexapoda</taxon>
        <taxon>Insecta</taxon>
        <taxon>Pterygota</taxon>
        <taxon>Neoptera</taxon>
        <taxon>Endopterygota</taxon>
        <taxon>Lepidoptera</taxon>
        <taxon>Glossata</taxon>
        <taxon>Ditrysia</taxon>
        <taxon>Papilionoidea</taxon>
        <taxon>Nymphalidae</taxon>
        <taxon>Nymphalinae</taxon>
        <taxon>Euphydryas</taxon>
    </lineage>
</organism>
<comment type="caution">
    <text evidence="2">The sequence shown here is derived from an EMBL/GenBank/DDBJ whole genome shotgun (WGS) entry which is preliminary data.</text>
</comment>
<dbReference type="Pfam" id="PF13358">
    <property type="entry name" value="DDE_3"/>
    <property type="match status" value="1"/>
</dbReference>
<dbReference type="EMBL" id="CAKOGL010000001">
    <property type="protein sequence ID" value="CAH2083742.1"/>
    <property type="molecule type" value="Genomic_DNA"/>
</dbReference>
<dbReference type="Gene3D" id="3.30.420.10">
    <property type="entry name" value="Ribonuclease H-like superfamily/Ribonuclease H"/>
    <property type="match status" value="1"/>
</dbReference>
<keyword evidence="3" id="KW-1185">Reference proteome</keyword>
<dbReference type="InterPro" id="IPR036397">
    <property type="entry name" value="RNaseH_sf"/>
</dbReference>
<feature type="domain" description="Tc1-like transposase DDE" evidence="1">
    <location>
        <begin position="55"/>
        <end position="134"/>
    </location>
</feature>
<accession>A0AAU9TCB2</accession>
<dbReference type="GO" id="GO:0003676">
    <property type="term" value="F:nucleic acid binding"/>
    <property type="evidence" value="ECO:0007669"/>
    <property type="project" value="InterPro"/>
</dbReference>
<name>A0AAU9TCB2_EUPED</name>
<evidence type="ECO:0000313" key="3">
    <source>
        <dbReference type="Proteomes" id="UP001153954"/>
    </source>
</evidence>
<evidence type="ECO:0000313" key="2">
    <source>
        <dbReference type="EMBL" id="CAH2083742.1"/>
    </source>
</evidence>
<gene>
    <name evidence="2" type="ORF">EEDITHA_LOCUS383</name>
</gene>
<dbReference type="AlphaFoldDB" id="A0AAU9TCB2"/>
<reference evidence="2" key="1">
    <citation type="submission" date="2022-03" db="EMBL/GenBank/DDBJ databases">
        <authorList>
            <person name="Tunstrom K."/>
        </authorList>
    </citation>
    <scope>NUCLEOTIDE SEQUENCE</scope>
</reference>
<dbReference type="Proteomes" id="UP001153954">
    <property type="component" value="Unassembled WGS sequence"/>
</dbReference>
<protein>
    <recommendedName>
        <fullName evidence="1">Tc1-like transposase DDE domain-containing protein</fullName>
    </recommendedName>
</protein>